<feature type="domain" description="HTH deoR-type" evidence="4">
    <location>
        <begin position="4"/>
        <end position="69"/>
    </location>
</feature>
<dbReference type="RefSeq" id="WP_026420582.1">
    <property type="nucleotide sequence ID" value="NZ_AUBJ02000001.1"/>
</dbReference>
<organism evidence="5 6">
    <name type="scientific">Actinoalloteichus caeruleus DSM 43889</name>
    <dbReference type="NCBI Taxonomy" id="1120930"/>
    <lineage>
        <taxon>Bacteria</taxon>
        <taxon>Bacillati</taxon>
        <taxon>Actinomycetota</taxon>
        <taxon>Actinomycetes</taxon>
        <taxon>Pseudonocardiales</taxon>
        <taxon>Pseudonocardiaceae</taxon>
        <taxon>Actinoalloteichus</taxon>
        <taxon>Actinoalloteichus cyanogriseus</taxon>
    </lineage>
</organism>
<dbReference type="PROSITE" id="PS51000">
    <property type="entry name" value="HTH_DEOR_2"/>
    <property type="match status" value="1"/>
</dbReference>
<evidence type="ECO:0000259" key="4">
    <source>
        <dbReference type="PROSITE" id="PS51000"/>
    </source>
</evidence>
<dbReference type="InterPro" id="IPR036390">
    <property type="entry name" value="WH_DNA-bd_sf"/>
</dbReference>
<dbReference type="SUPFAM" id="SSF46785">
    <property type="entry name" value="Winged helix' DNA-binding domain"/>
    <property type="match status" value="1"/>
</dbReference>
<dbReference type="Gene3D" id="1.10.10.10">
    <property type="entry name" value="Winged helix-like DNA-binding domain superfamily/Winged helix DNA-binding domain"/>
    <property type="match status" value="1"/>
</dbReference>
<reference evidence="5 6" key="1">
    <citation type="submission" date="2013-07" db="EMBL/GenBank/DDBJ databases">
        <authorList>
            <consortium name="DOE Joint Genome Institute"/>
            <person name="Reeve W."/>
            <person name="Huntemann M."/>
            <person name="Han J."/>
            <person name="Chen A."/>
            <person name="Kyrpides N."/>
            <person name="Mavromatis K."/>
            <person name="Markowitz V."/>
            <person name="Palaniappan K."/>
            <person name="Ivanova N."/>
            <person name="Schaumberg A."/>
            <person name="Pati A."/>
            <person name="Liolios K."/>
            <person name="Nordberg H.P."/>
            <person name="Cantor M.N."/>
            <person name="Hua S.X."/>
            <person name="Woyke T."/>
        </authorList>
    </citation>
    <scope>NUCLEOTIDE SEQUENCE [LARGE SCALE GENOMIC DNA]</scope>
    <source>
        <strain evidence="5 6">DSM 43889</strain>
    </source>
</reference>
<dbReference type="PROSITE" id="PS52050">
    <property type="entry name" value="WYL"/>
    <property type="match status" value="1"/>
</dbReference>
<dbReference type="Pfam" id="PF13280">
    <property type="entry name" value="WYL"/>
    <property type="match status" value="1"/>
</dbReference>
<evidence type="ECO:0000256" key="1">
    <source>
        <dbReference type="ARBA" id="ARBA00023015"/>
    </source>
</evidence>
<dbReference type="InterPro" id="IPR028349">
    <property type="entry name" value="PafC-like"/>
</dbReference>
<evidence type="ECO:0000313" key="6">
    <source>
        <dbReference type="Proteomes" id="UP000791080"/>
    </source>
</evidence>
<dbReference type="Pfam" id="PF08279">
    <property type="entry name" value="HTH_11"/>
    <property type="match status" value="1"/>
</dbReference>
<feature type="region of interest" description="Disordered" evidence="3">
    <location>
        <begin position="116"/>
        <end position="141"/>
    </location>
</feature>
<evidence type="ECO:0000313" key="5">
    <source>
        <dbReference type="EMBL" id="MCP2330251.1"/>
    </source>
</evidence>
<reference evidence="5 6" key="2">
    <citation type="submission" date="2022-06" db="EMBL/GenBank/DDBJ databases">
        <title>Genomic Encyclopedia of Type Strains, Phase I: the one thousand microbial genomes (KMG-I) project.</title>
        <authorList>
            <person name="Kyrpides N."/>
        </authorList>
    </citation>
    <scope>NUCLEOTIDE SEQUENCE [LARGE SCALE GENOMIC DNA]</scope>
    <source>
        <strain evidence="5 6">DSM 43889</strain>
    </source>
</reference>
<sequence>MADVTQRSLALLAALRNGQPVPGEELARLLEVDQRTIRRDVERLRGYGYEVDAQPGPGGYYRMPGGNTVPPIPGAVAGADGPPAARAADHALSENGGEPLAATGRRALDQLTQHPATRTTEHCLPGDVDAAGEPGGRTGTGGDSADLVGAALQQCRVLTFDYTDAAGVVSTRRVEPHRRMHQLMRWYLLAWDAGRRDWRVFRMDRISEPRVEEASFAPRPLPPDDGVGYPHWTTRRSPLRVVVTVEAPVAAVADVLRHQHVEFLAVRPDRTRAVLTVESWQWLVLNLAFLDVEFTVEEPEEVRSACASFASRLGLASTSAPVAS</sequence>
<dbReference type="InterPro" id="IPR051534">
    <property type="entry name" value="CBASS_pafABC_assoc_protein"/>
</dbReference>
<proteinExistence type="predicted"/>
<dbReference type="InterPro" id="IPR026881">
    <property type="entry name" value="WYL_dom"/>
</dbReference>
<dbReference type="InterPro" id="IPR001034">
    <property type="entry name" value="DeoR_HTH"/>
</dbReference>
<dbReference type="PIRSF" id="PIRSF016838">
    <property type="entry name" value="PafC"/>
    <property type="match status" value="1"/>
</dbReference>
<dbReference type="PANTHER" id="PTHR34580">
    <property type="match status" value="1"/>
</dbReference>
<protein>
    <submittedName>
        <fullName evidence="5">DNA-binding transcriptional regulator YafY, contains an HTH and WYL domains</fullName>
    </submittedName>
</protein>
<comment type="caution">
    <text evidence="5">The sequence shown here is derived from an EMBL/GenBank/DDBJ whole genome shotgun (WGS) entry which is preliminary data.</text>
</comment>
<accession>A0ABT1JEQ1</accession>
<evidence type="ECO:0000256" key="3">
    <source>
        <dbReference type="SAM" id="MobiDB-lite"/>
    </source>
</evidence>
<keyword evidence="2" id="KW-0804">Transcription</keyword>
<gene>
    <name evidence="5" type="ORF">G443_000521</name>
</gene>
<dbReference type="EMBL" id="AUBJ02000001">
    <property type="protein sequence ID" value="MCP2330251.1"/>
    <property type="molecule type" value="Genomic_DNA"/>
</dbReference>
<keyword evidence="5" id="KW-0238">DNA-binding</keyword>
<dbReference type="InterPro" id="IPR013196">
    <property type="entry name" value="HTH_11"/>
</dbReference>
<keyword evidence="1" id="KW-0805">Transcription regulation</keyword>
<dbReference type="PANTHER" id="PTHR34580:SF3">
    <property type="entry name" value="PROTEIN PAFB"/>
    <property type="match status" value="1"/>
</dbReference>
<dbReference type="GO" id="GO:0003677">
    <property type="term" value="F:DNA binding"/>
    <property type="evidence" value="ECO:0007669"/>
    <property type="project" value="UniProtKB-KW"/>
</dbReference>
<keyword evidence="6" id="KW-1185">Reference proteome</keyword>
<dbReference type="InterPro" id="IPR036388">
    <property type="entry name" value="WH-like_DNA-bd_sf"/>
</dbReference>
<dbReference type="Proteomes" id="UP000791080">
    <property type="component" value="Unassembled WGS sequence"/>
</dbReference>
<name>A0ABT1JEQ1_ACTCY</name>
<evidence type="ECO:0000256" key="2">
    <source>
        <dbReference type="ARBA" id="ARBA00023163"/>
    </source>
</evidence>